<keyword evidence="7" id="KW-0472">Membrane</keyword>
<protein>
    <submittedName>
        <fullName evidence="9">Alpha-N-arabinofuranosidase</fullName>
    </submittedName>
</protein>
<evidence type="ECO:0000256" key="4">
    <source>
        <dbReference type="PIRSR" id="PIRSR606710-1"/>
    </source>
</evidence>
<feature type="site" description="Important for catalytic activity, responsible for pKa modulation of the active site Glu and correct orientation of both the proton donor and substrate" evidence="5">
    <location>
        <position position="159"/>
    </location>
</feature>
<dbReference type="EMBL" id="SNWM01000001">
    <property type="protein sequence ID" value="TDO24611.1"/>
    <property type="molecule type" value="Genomic_DNA"/>
</dbReference>
<dbReference type="PANTHER" id="PTHR42812">
    <property type="entry name" value="BETA-XYLOSIDASE"/>
    <property type="match status" value="1"/>
</dbReference>
<evidence type="ECO:0000259" key="8">
    <source>
        <dbReference type="Pfam" id="PF17851"/>
    </source>
</evidence>
<evidence type="ECO:0000256" key="1">
    <source>
        <dbReference type="ARBA" id="ARBA00009865"/>
    </source>
</evidence>
<feature type="transmembrane region" description="Helical" evidence="7">
    <location>
        <begin position="12"/>
        <end position="34"/>
    </location>
</feature>
<accession>A0A4R6IQX9</accession>
<organism evidence="9 10">
    <name type="scientific">Pedobacter duraquae</name>
    <dbReference type="NCBI Taxonomy" id="425511"/>
    <lineage>
        <taxon>Bacteria</taxon>
        <taxon>Pseudomonadati</taxon>
        <taxon>Bacteroidota</taxon>
        <taxon>Sphingobacteriia</taxon>
        <taxon>Sphingobacteriales</taxon>
        <taxon>Sphingobacteriaceae</taxon>
        <taxon>Pedobacter</taxon>
    </lineage>
</organism>
<dbReference type="InterPro" id="IPR013320">
    <property type="entry name" value="ConA-like_dom_sf"/>
</dbReference>
<comment type="similarity">
    <text evidence="1 6">Belongs to the glycosyl hydrolase 43 family.</text>
</comment>
<gene>
    <name evidence="9" type="ORF">CLV32_0900</name>
</gene>
<keyword evidence="3 6" id="KW-0326">Glycosidase</keyword>
<dbReference type="AlphaFoldDB" id="A0A4R6IQX9"/>
<dbReference type="Gene3D" id="2.115.10.20">
    <property type="entry name" value="Glycosyl hydrolase domain, family 43"/>
    <property type="match status" value="1"/>
</dbReference>
<dbReference type="SUPFAM" id="SSF49899">
    <property type="entry name" value="Concanavalin A-like lectins/glucanases"/>
    <property type="match status" value="1"/>
</dbReference>
<dbReference type="PANTHER" id="PTHR42812:SF12">
    <property type="entry name" value="BETA-XYLOSIDASE-RELATED"/>
    <property type="match status" value="1"/>
</dbReference>
<comment type="caution">
    <text evidence="9">The sequence shown here is derived from an EMBL/GenBank/DDBJ whole genome shotgun (WGS) entry which is preliminary data.</text>
</comment>
<name>A0A4R6IQX9_9SPHI</name>
<dbReference type="InterPro" id="IPR051795">
    <property type="entry name" value="Glycosyl_Hydrlase_43"/>
</dbReference>
<keyword evidence="7" id="KW-0812">Transmembrane</keyword>
<dbReference type="CDD" id="cd18617">
    <property type="entry name" value="GH43_XynB-like"/>
    <property type="match status" value="1"/>
</dbReference>
<dbReference type="GO" id="GO:0005975">
    <property type="term" value="P:carbohydrate metabolic process"/>
    <property type="evidence" value="ECO:0007669"/>
    <property type="project" value="InterPro"/>
</dbReference>
<dbReference type="Proteomes" id="UP000295499">
    <property type="component" value="Unassembled WGS sequence"/>
</dbReference>
<reference evidence="9 10" key="1">
    <citation type="submission" date="2019-03" db="EMBL/GenBank/DDBJ databases">
        <title>Genomic Encyclopedia of Archaeal and Bacterial Type Strains, Phase II (KMG-II): from individual species to whole genera.</title>
        <authorList>
            <person name="Goeker M."/>
        </authorList>
    </citation>
    <scope>NUCLEOTIDE SEQUENCE [LARGE SCALE GENOMIC DNA]</scope>
    <source>
        <strain evidence="9 10">DSM 19034</strain>
    </source>
</reference>
<evidence type="ECO:0000313" key="10">
    <source>
        <dbReference type="Proteomes" id="UP000295499"/>
    </source>
</evidence>
<feature type="active site" description="Proton donor" evidence="4">
    <location>
        <position position="224"/>
    </location>
</feature>
<dbReference type="GO" id="GO:0004553">
    <property type="term" value="F:hydrolase activity, hydrolyzing O-glycosyl compounds"/>
    <property type="evidence" value="ECO:0007669"/>
    <property type="project" value="InterPro"/>
</dbReference>
<keyword evidence="2 6" id="KW-0378">Hydrolase</keyword>
<evidence type="ECO:0000256" key="7">
    <source>
        <dbReference type="SAM" id="Phobius"/>
    </source>
</evidence>
<dbReference type="Pfam" id="PF17851">
    <property type="entry name" value="GH43_C2"/>
    <property type="match status" value="1"/>
</dbReference>
<feature type="domain" description="Beta-xylosidase C-terminal Concanavalin A-like" evidence="8">
    <location>
        <begin position="369"/>
        <end position="560"/>
    </location>
</feature>
<dbReference type="SUPFAM" id="SSF75005">
    <property type="entry name" value="Arabinanase/levansucrase/invertase"/>
    <property type="match status" value="1"/>
</dbReference>
<feature type="active site" description="Proton acceptor" evidence="4">
    <location>
        <position position="52"/>
    </location>
</feature>
<dbReference type="Gene3D" id="2.60.120.200">
    <property type="match status" value="1"/>
</dbReference>
<dbReference type="InterPro" id="IPR023296">
    <property type="entry name" value="Glyco_hydro_beta-prop_sf"/>
</dbReference>
<keyword evidence="10" id="KW-1185">Reference proteome</keyword>
<sequence length="569" mass="64230">MNLDRMEFRAKACLSHVLFMRKIILVLIGLYAGYCQSQIKFTNPILSGFYPDPSITRVGTDYYLVNSTFAYFPGIPVFHSKDLKNWKQIGNVIDRPSQMTFFGDQTSRGLFAPSINFNKGIYYMTCTNIDKKGNFVMTAKNPAGPWSDPVWLPEVRGIDPSLFFDQDKAYIVYNSDAPDNKPLYSGHRTIRTIEFDPIKLKVVGSETQLVNGGVDLSKKPVWIEGPHIFKRGQWYYLCAAEGGTSVNHSQVVLRSNKAMGPYVPYEHNPILTQRDLDPARKDPITSTGHAELVDGPDGKTYAIFLAVRPYEGNYYNTGRETFIAPVEWKNEWPIINPGHKEVQYSYTANFKEVKQSAPPQSGNFSYRTTFDKKLDQSLLFLRTNDTSWYKLDKSRGLTMKLLPETCMGLGNPAFIGKRQQHMFSSATTEMTFEARQQNEKAGMLIFQNETHFYYLCKSEKEGKQFVQLYVGNPKTKAMDLITESPVAAKKLQIKIEAQGGLYNFLYAESPGQWTVLKEHLDGKILSTQAAGGFIGALFALYATSSGAESNNQASFKWLDYAGNDAVHTK</sequence>
<dbReference type="Pfam" id="PF04616">
    <property type="entry name" value="Glyco_hydro_43"/>
    <property type="match status" value="1"/>
</dbReference>
<dbReference type="InterPro" id="IPR041542">
    <property type="entry name" value="GH43_C2"/>
</dbReference>
<evidence type="ECO:0000256" key="5">
    <source>
        <dbReference type="PIRSR" id="PIRSR606710-2"/>
    </source>
</evidence>
<evidence type="ECO:0000256" key="6">
    <source>
        <dbReference type="RuleBase" id="RU361187"/>
    </source>
</evidence>
<evidence type="ECO:0000313" key="9">
    <source>
        <dbReference type="EMBL" id="TDO24611.1"/>
    </source>
</evidence>
<dbReference type="InterPro" id="IPR006710">
    <property type="entry name" value="Glyco_hydro_43"/>
</dbReference>
<proteinExistence type="inferred from homology"/>
<evidence type="ECO:0000256" key="2">
    <source>
        <dbReference type="ARBA" id="ARBA00022801"/>
    </source>
</evidence>
<keyword evidence="7" id="KW-1133">Transmembrane helix</keyword>
<evidence type="ECO:0000256" key="3">
    <source>
        <dbReference type="ARBA" id="ARBA00023295"/>
    </source>
</evidence>